<dbReference type="PANTHER" id="PTHR22589">
    <property type="entry name" value="CARNITINE O-ACYLTRANSFERASE"/>
    <property type="match status" value="1"/>
</dbReference>
<keyword evidence="6" id="KW-0276">Fatty acid metabolism</keyword>
<dbReference type="Pfam" id="PF16484">
    <property type="entry name" value="CPT_N"/>
    <property type="match status" value="1"/>
</dbReference>
<dbReference type="InterPro" id="IPR032476">
    <property type="entry name" value="CPT_N"/>
</dbReference>
<evidence type="ECO:0000256" key="11">
    <source>
        <dbReference type="PIRSR" id="PIRSR600542-1"/>
    </source>
</evidence>
<keyword evidence="5 13" id="KW-0812">Transmembrane</keyword>
<feature type="compositionally biased region" description="Low complexity" evidence="12">
    <location>
        <begin position="290"/>
        <end position="300"/>
    </location>
</feature>
<evidence type="ECO:0000256" key="13">
    <source>
        <dbReference type="SAM" id="Phobius"/>
    </source>
</evidence>
<dbReference type="InterPro" id="IPR023213">
    <property type="entry name" value="CAT-like_dom_sf"/>
</dbReference>
<protein>
    <submittedName>
        <fullName evidence="15">Carnitine O-palmitoyltransferase</fullName>
    </submittedName>
</protein>
<reference evidence="16" key="1">
    <citation type="journal article" date="2008" name="Nat. Genet.">
        <title>The Pristionchus pacificus genome provides a unique perspective on nematode lifestyle and parasitism.</title>
        <authorList>
            <person name="Dieterich C."/>
            <person name="Clifton S.W."/>
            <person name="Schuster L.N."/>
            <person name="Chinwalla A."/>
            <person name="Delehaunty K."/>
            <person name="Dinkelacker I."/>
            <person name="Fulton L."/>
            <person name="Fulton R."/>
            <person name="Godfrey J."/>
            <person name="Minx P."/>
            <person name="Mitreva M."/>
            <person name="Roeseler W."/>
            <person name="Tian H."/>
            <person name="Witte H."/>
            <person name="Yang S.P."/>
            <person name="Wilson R.K."/>
            <person name="Sommer R.J."/>
        </authorList>
    </citation>
    <scope>NUCLEOTIDE SEQUENCE [LARGE SCALE GENOMIC DNA]</scope>
    <source>
        <strain evidence="16">PS312</strain>
    </source>
</reference>
<comment type="subcellular location">
    <subcellularLocation>
        <location evidence="2">Membrane</location>
        <topology evidence="2">Multi-pass membrane protein</topology>
    </subcellularLocation>
</comment>
<dbReference type="InterPro" id="IPR036398">
    <property type="entry name" value="CA_dom_sf"/>
</dbReference>
<dbReference type="InterPro" id="IPR037151">
    <property type="entry name" value="AlkB-like_sf"/>
</dbReference>
<accession>A0A8R1U8Q9</accession>
<dbReference type="InterPro" id="IPR042231">
    <property type="entry name" value="Cho/carn_acyl_trans_2"/>
</dbReference>
<keyword evidence="8" id="KW-0443">Lipid metabolism</keyword>
<evidence type="ECO:0000256" key="5">
    <source>
        <dbReference type="ARBA" id="ARBA00022692"/>
    </source>
</evidence>
<dbReference type="Gene3D" id="3.30.559.10">
    <property type="entry name" value="Chloramphenicol acetyltransferase-like domain"/>
    <property type="match status" value="1"/>
</dbReference>
<feature type="region of interest" description="Disordered" evidence="12">
    <location>
        <begin position="1351"/>
        <end position="1385"/>
    </location>
</feature>
<evidence type="ECO:0000259" key="14">
    <source>
        <dbReference type="PROSITE" id="PS51144"/>
    </source>
</evidence>
<comment type="similarity">
    <text evidence="3">Belongs to the carnitine/choline acetyltransferase family.</text>
</comment>
<organism evidence="15 16">
    <name type="scientific">Pristionchus pacificus</name>
    <name type="common">Parasitic nematode worm</name>
    <dbReference type="NCBI Taxonomy" id="54126"/>
    <lineage>
        <taxon>Eukaryota</taxon>
        <taxon>Metazoa</taxon>
        <taxon>Ecdysozoa</taxon>
        <taxon>Nematoda</taxon>
        <taxon>Chromadorea</taxon>
        <taxon>Rhabditida</taxon>
        <taxon>Rhabditina</taxon>
        <taxon>Diplogasteromorpha</taxon>
        <taxon>Diplogasteroidea</taxon>
        <taxon>Neodiplogasteridae</taxon>
        <taxon>Pristionchus</taxon>
    </lineage>
</organism>
<evidence type="ECO:0000256" key="8">
    <source>
        <dbReference type="ARBA" id="ARBA00023098"/>
    </source>
</evidence>
<evidence type="ECO:0000256" key="9">
    <source>
        <dbReference type="ARBA" id="ARBA00023136"/>
    </source>
</evidence>
<dbReference type="InterPro" id="IPR001148">
    <property type="entry name" value="CA_dom"/>
</dbReference>
<evidence type="ECO:0000256" key="12">
    <source>
        <dbReference type="SAM" id="MobiDB-lite"/>
    </source>
</evidence>
<reference evidence="15" key="2">
    <citation type="submission" date="2022-06" db="UniProtKB">
        <authorList>
            <consortium name="EnsemblMetazoa"/>
        </authorList>
    </citation>
    <scope>IDENTIFICATION</scope>
    <source>
        <strain evidence="15">PS312</strain>
    </source>
</reference>
<keyword evidence="10" id="KW-0012">Acyltransferase</keyword>
<keyword evidence="9 13" id="KW-0472">Membrane</keyword>
<gene>
    <name evidence="15" type="primary">WBGene00099506</name>
</gene>
<feature type="region of interest" description="Disordered" evidence="12">
    <location>
        <begin position="278"/>
        <end position="301"/>
    </location>
</feature>
<dbReference type="EnsemblMetazoa" id="PPA09952.1">
    <property type="protein sequence ID" value="PPA09952.1"/>
    <property type="gene ID" value="WBGene00099506"/>
</dbReference>
<dbReference type="Gene3D" id="3.10.200.10">
    <property type="entry name" value="Alpha carbonic anhydrase"/>
    <property type="match status" value="1"/>
</dbReference>
<dbReference type="GO" id="GO:0004095">
    <property type="term" value="F:carnitine O-palmitoyltransferase activity"/>
    <property type="evidence" value="ECO:0000318"/>
    <property type="project" value="GO_Central"/>
</dbReference>
<keyword evidence="16" id="KW-1185">Reference proteome</keyword>
<feature type="active site" description="Proton acceptor" evidence="11">
    <location>
        <position position="771"/>
    </location>
</feature>
<dbReference type="Proteomes" id="UP000005239">
    <property type="component" value="Unassembled WGS sequence"/>
</dbReference>
<dbReference type="Gene3D" id="3.30.559.70">
    <property type="entry name" value="Choline/Carnitine o-acyltransferase, domain 2"/>
    <property type="match status" value="1"/>
</dbReference>
<dbReference type="SUPFAM" id="SSF51069">
    <property type="entry name" value="Carbonic anhydrase"/>
    <property type="match status" value="1"/>
</dbReference>
<evidence type="ECO:0000256" key="7">
    <source>
        <dbReference type="ARBA" id="ARBA00022989"/>
    </source>
</evidence>
<dbReference type="GO" id="GO:0031966">
    <property type="term" value="C:mitochondrial membrane"/>
    <property type="evidence" value="ECO:0007669"/>
    <property type="project" value="UniProtKB-SubCell"/>
</dbReference>
<sequence>MITVSFLSIVKTRSAPEKHERQRSPISLDTVIASPSWSLRDALRFDYGSQPAAIDCRDHYGHWEVRMNGQQNLHIAYLNETYVLQQFHMHWGDTVDKEGSEHVLNGRRSTAEIHFVHRNVRYATMKEALGKPAGLVVLGVLVDAVGPGEKISEKIDNQRVDNQFWVLADLMRGYGNRSRADRLRYLWRIDAMAMIPDNSPFLHYTGSLTFNERGPLAFLYEYGPANWNELHEIRADTVIYRTKDGLSDSQEGSGELGDDLINLADSLEPLSPPLVTLTHSTLTDRERSTTRGPSTTTRPPAHSAAALSFSLTHDGVSVSYDQELLRDFWHGYVRGIKRRMGRFNNHFRAGMFPANPLTLAVVVGLISVFSAIGIDVSFGVVPFLQNYVLYYVFGDGLIGRTISLLLASALIWFALVQMIRLSLKMLLCYKGWMYEAPGKPISSPTKLWLGILAVISKCGPALHSFQGALPHLPVPSLDETVRKHLRSMKPIMSEKDYAELEVLSERFRMGVGRRLQRYLTLKSFLSINYMTDWWEEFVYNRQRSPIMINSNYYGFDTLNDCPTRVQAARAANITWAALQFRRKVERQEISPFSIAPRTKVPFCTMQYERLFNSCRLPGEECDRFAQWDDARHIAVFHNGVWFKVTVHNGKRLLEACELQYQFDEILKGDHTPAEGEQHVAALTAGDRKPWALARKEFFSTGVNKTSLRAIERAAFCVILDDEEVFYDPEDHTKLDAWAHNLLHGKAYNRWFDKSFNIIISKNARFGINTEHSWGDAAVTAHFVEFVLLKDVVFEGYDENGNTKGEVKAKLTPERLKWQITEPLQKQIDSSLAVANALIADVEMQLLPWNEFGKGLVKKLRCSPDAFMQMTLQLAYFRNQGKFSLTYEASMTRLFREGRTETVRSCTVESCDFVRSMLDPKTSRDERVRLLRIACEKHQDQYRDAMTGRGMDRHLFALYIIKRYLEEESPFFDKIFPPTYLLSTSQTPLNQCDDEAEMKHLSSEKKLKLVSAGGGFGPVADAGYGVSYVISGENHITFHISSKRSASNTSSAQFKNDLIQSLRDMQGLFVESKKLSFKREISMFRVSSKFLSCLIRFHNEKAWTPEMIKQITSECRVTPDFVSGTEEEAMLNEVEGRLQKLPYEESHWDEAIHLYREREQRVWKSENEEVLARMRECSFPKDTSHLTYVHILDLHADGHIKPHIDSVRYCGDVITGISLLSSCVMRLRHEKQKEELIVDLMLPRRSLYRLGGIGRYEFTHEVLGETESEFDGVKIDRGRRISIICRDLPKQQAKNKMGQLNEKEQISAQLAFDPLAIINTRPAHAFCTHFAALLLKVCGSVFVSVIMGNGKSKSLSEPSGNEKIEATEETKSEVKTTSDSANQEAMMVSLPRETPRFLASLEKREYPPSIPPSFYNSVFELTREAFHFDKPLFAEAEKARAFAALRRYLPVLKAGFSHLCKWIEVKERLDAQISRSGLQFIADEVTEEDDPELHAQLQALINSMRGIERFIKDTIHLPSWREWGPDEEIDPSRIPSSHYWTAKMKTRDKYCGDVITGISLLSSCVMRLRHEKQKEELVVDLMLPRRSLYRLGGIGRYEFTHEVLGETESEFDGVKIDRGRRISIICRDLPKQQAKFFLKTHPIPPECR</sequence>
<dbReference type="SUPFAM" id="SSF51197">
    <property type="entry name" value="Clavaminate synthase-like"/>
    <property type="match status" value="2"/>
</dbReference>
<dbReference type="SMART" id="SM01057">
    <property type="entry name" value="Carb_anhydrase"/>
    <property type="match status" value="1"/>
</dbReference>
<name>A0A8R1U8Q9_PRIPA</name>
<dbReference type="GO" id="GO:0006631">
    <property type="term" value="P:fatty acid metabolic process"/>
    <property type="evidence" value="ECO:0000318"/>
    <property type="project" value="GO_Central"/>
</dbReference>
<dbReference type="InterPro" id="IPR039551">
    <property type="entry name" value="Cho/carn_acyl_trans"/>
</dbReference>
<comment type="cofactor">
    <cofactor evidence="1">
        <name>Fe(2+)</name>
        <dbReference type="ChEBI" id="CHEBI:29033"/>
    </cofactor>
</comment>
<feature type="transmembrane region" description="Helical" evidence="13">
    <location>
        <begin position="388"/>
        <end position="415"/>
    </location>
</feature>
<evidence type="ECO:0000313" key="15">
    <source>
        <dbReference type="EnsemblMetazoa" id="PPA09952.1"/>
    </source>
</evidence>
<dbReference type="GO" id="GO:0005739">
    <property type="term" value="C:mitochondrion"/>
    <property type="evidence" value="ECO:0000318"/>
    <property type="project" value="GO_Central"/>
</dbReference>
<feature type="transmembrane region" description="Helical" evidence="13">
    <location>
        <begin position="357"/>
        <end position="381"/>
    </location>
</feature>
<evidence type="ECO:0000256" key="10">
    <source>
        <dbReference type="ARBA" id="ARBA00023315"/>
    </source>
</evidence>
<dbReference type="SUPFAM" id="SSF52777">
    <property type="entry name" value="CoA-dependent acyltransferases"/>
    <property type="match status" value="2"/>
</dbReference>
<evidence type="ECO:0000256" key="4">
    <source>
        <dbReference type="ARBA" id="ARBA00022679"/>
    </source>
</evidence>
<dbReference type="Gene3D" id="2.60.120.590">
    <property type="entry name" value="Alpha-ketoglutarate-dependent dioxygenase AlkB-like"/>
    <property type="match status" value="2"/>
</dbReference>
<feature type="domain" description="Alpha-carbonic anhydrase" evidence="14">
    <location>
        <begin position="1"/>
        <end position="291"/>
    </location>
</feature>
<evidence type="ECO:0000256" key="6">
    <source>
        <dbReference type="ARBA" id="ARBA00022832"/>
    </source>
</evidence>
<dbReference type="GO" id="GO:0009437">
    <property type="term" value="P:carnitine metabolic process"/>
    <property type="evidence" value="ECO:0000318"/>
    <property type="project" value="GO_Central"/>
</dbReference>
<keyword evidence="4" id="KW-0808">Transferase</keyword>
<keyword evidence="7 13" id="KW-1133">Transmembrane helix</keyword>
<dbReference type="Pfam" id="PF00194">
    <property type="entry name" value="Carb_anhydrase"/>
    <property type="match status" value="1"/>
</dbReference>
<dbReference type="PANTHER" id="PTHR22589:SF31">
    <property type="entry name" value="CARNITINE O-PALMITOYLTRANSFERASE"/>
    <property type="match status" value="1"/>
</dbReference>
<dbReference type="PROSITE" id="PS00440">
    <property type="entry name" value="ACYLTRANSF_C_2"/>
    <property type="match status" value="1"/>
</dbReference>
<dbReference type="Pfam" id="PF00755">
    <property type="entry name" value="Carn_acyltransf"/>
    <property type="match status" value="1"/>
</dbReference>
<evidence type="ECO:0000313" key="16">
    <source>
        <dbReference type="Proteomes" id="UP000005239"/>
    </source>
</evidence>
<evidence type="ECO:0000256" key="2">
    <source>
        <dbReference type="ARBA" id="ARBA00004141"/>
    </source>
</evidence>
<feature type="compositionally biased region" description="Basic and acidic residues" evidence="12">
    <location>
        <begin position="1359"/>
        <end position="1375"/>
    </location>
</feature>
<proteinExistence type="inferred from homology"/>
<evidence type="ECO:0000256" key="3">
    <source>
        <dbReference type="ARBA" id="ARBA00005232"/>
    </source>
</evidence>
<dbReference type="InterPro" id="IPR000542">
    <property type="entry name" value="Carn_acyl_trans"/>
</dbReference>
<evidence type="ECO:0000256" key="1">
    <source>
        <dbReference type="ARBA" id="ARBA00001954"/>
    </source>
</evidence>
<dbReference type="Gene3D" id="6.10.250.1760">
    <property type="match status" value="1"/>
</dbReference>
<dbReference type="PROSITE" id="PS51144">
    <property type="entry name" value="ALPHA_CA_2"/>
    <property type="match status" value="1"/>
</dbReference>